<organism evidence="1 2">
    <name type="scientific">Smallanthus sonchifolius</name>
    <dbReference type="NCBI Taxonomy" id="185202"/>
    <lineage>
        <taxon>Eukaryota</taxon>
        <taxon>Viridiplantae</taxon>
        <taxon>Streptophyta</taxon>
        <taxon>Embryophyta</taxon>
        <taxon>Tracheophyta</taxon>
        <taxon>Spermatophyta</taxon>
        <taxon>Magnoliopsida</taxon>
        <taxon>eudicotyledons</taxon>
        <taxon>Gunneridae</taxon>
        <taxon>Pentapetalae</taxon>
        <taxon>asterids</taxon>
        <taxon>campanulids</taxon>
        <taxon>Asterales</taxon>
        <taxon>Asteraceae</taxon>
        <taxon>Asteroideae</taxon>
        <taxon>Heliantheae alliance</taxon>
        <taxon>Millerieae</taxon>
        <taxon>Smallanthus</taxon>
    </lineage>
</organism>
<accession>A0ACB9IIX0</accession>
<proteinExistence type="predicted"/>
<name>A0ACB9IIX0_9ASTR</name>
<comment type="caution">
    <text evidence="1">The sequence shown here is derived from an EMBL/GenBank/DDBJ whole genome shotgun (WGS) entry which is preliminary data.</text>
</comment>
<reference evidence="2" key="1">
    <citation type="journal article" date="2022" name="Mol. Ecol. Resour.">
        <title>The genomes of chicory, endive, great burdock and yacon provide insights into Asteraceae palaeo-polyploidization history and plant inulin production.</title>
        <authorList>
            <person name="Fan W."/>
            <person name="Wang S."/>
            <person name="Wang H."/>
            <person name="Wang A."/>
            <person name="Jiang F."/>
            <person name="Liu H."/>
            <person name="Zhao H."/>
            <person name="Xu D."/>
            <person name="Zhang Y."/>
        </authorList>
    </citation>
    <scope>NUCLEOTIDE SEQUENCE [LARGE SCALE GENOMIC DNA]</scope>
    <source>
        <strain evidence="2">cv. Yunnan</strain>
    </source>
</reference>
<dbReference type="EMBL" id="CM042025">
    <property type="protein sequence ID" value="KAI3807445.1"/>
    <property type="molecule type" value="Genomic_DNA"/>
</dbReference>
<dbReference type="Proteomes" id="UP001056120">
    <property type="component" value="Linkage Group LG08"/>
</dbReference>
<protein>
    <submittedName>
        <fullName evidence="1">Uncharacterized protein</fullName>
    </submittedName>
</protein>
<sequence>MNALISSGIDFCGKNVLVLKDKKVLNSRGGRSSVSLILCLALVRREVKCKLDMVLTFDNRKVYDEIKVTTLKISAQRYQGDEGPSWNTFYMKNSVEMRHQNILDVFPEARRQIAEACEQADFMFVHDKCDAVGDRMRNSMETSVALHELLEISSKGKKQCTYG</sequence>
<gene>
    <name evidence="1" type="ORF">L1987_23373</name>
</gene>
<keyword evidence="2" id="KW-1185">Reference proteome</keyword>
<evidence type="ECO:0000313" key="1">
    <source>
        <dbReference type="EMBL" id="KAI3807445.1"/>
    </source>
</evidence>
<evidence type="ECO:0000313" key="2">
    <source>
        <dbReference type="Proteomes" id="UP001056120"/>
    </source>
</evidence>
<reference evidence="1 2" key="2">
    <citation type="journal article" date="2022" name="Mol. Ecol. Resour.">
        <title>The genomes of chicory, endive, great burdock and yacon provide insights into Asteraceae paleo-polyploidization history and plant inulin production.</title>
        <authorList>
            <person name="Fan W."/>
            <person name="Wang S."/>
            <person name="Wang H."/>
            <person name="Wang A."/>
            <person name="Jiang F."/>
            <person name="Liu H."/>
            <person name="Zhao H."/>
            <person name="Xu D."/>
            <person name="Zhang Y."/>
        </authorList>
    </citation>
    <scope>NUCLEOTIDE SEQUENCE [LARGE SCALE GENOMIC DNA]</scope>
    <source>
        <strain evidence="2">cv. Yunnan</strain>
        <tissue evidence="1">Leaves</tissue>
    </source>
</reference>